<organism evidence="1 2">
    <name type="scientific">Heracleum sosnowskyi</name>
    <dbReference type="NCBI Taxonomy" id="360622"/>
    <lineage>
        <taxon>Eukaryota</taxon>
        <taxon>Viridiplantae</taxon>
        <taxon>Streptophyta</taxon>
        <taxon>Embryophyta</taxon>
        <taxon>Tracheophyta</taxon>
        <taxon>Spermatophyta</taxon>
        <taxon>Magnoliopsida</taxon>
        <taxon>eudicotyledons</taxon>
        <taxon>Gunneridae</taxon>
        <taxon>Pentapetalae</taxon>
        <taxon>asterids</taxon>
        <taxon>campanulids</taxon>
        <taxon>Apiales</taxon>
        <taxon>Apiaceae</taxon>
        <taxon>Apioideae</taxon>
        <taxon>apioid superclade</taxon>
        <taxon>Tordylieae</taxon>
        <taxon>Tordyliinae</taxon>
        <taxon>Heracleum</taxon>
    </lineage>
</organism>
<evidence type="ECO:0000313" key="2">
    <source>
        <dbReference type="Proteomes" id="UP001237642"/>
    </source>
</evidence>
<accession>A0AAD8LYQ8</accession>
<evidence type="ECO:0000313" key="1">
    <source>
        <dbReference type="EMBL" id="KAK1353119.1"/>
    </source>
</evidence>
<gene>
    <name evidence="1" type="ORF">POM88_052957</name>
</gene>
<reference evidence="1" key="2">
    <citation type="submission" date="2023-05" db="EMBL/GenBank/DDBJ databases">
        <authorList>
            <person name="Schelkunov M.I."/>
        </authorList>
    </citation>
    <scope>NUCLEOTIDE SEQUENCE</scope>
    <source>
        <strain evidence="1">Hsosn_3</strain>
        <tissue evidence="1">Leaf</tissue>
    </source>
</reference>
<reference evidence="1" key="1">
    <citation type="submission" date="2023-02" db="EMBL/GenBank/DDBJ databases">
        <title>Genome of toxic invasive species Heracleum sosnowskyi carries increased number of genes despite the absence of recent whole-genome duplications.</title>
        <authorList>
            <person name="Schelkunov M."/>
            <person name="Shtratnikova V."/>
            <person name="Makarenko M."/>
            <person name="Klepikova A."/>
            <person name="Omelchenko D."/>
            <person name="Novikova G."/>
            <person name="Obukhova E."/>
            <person name="Bogdanov V."/>
            <person name="Penin A."/>
            <person name="Logacheva M."/>
        </authorList>
    </citation>
    <scope>NUCLEOTIDE SEQUENCE</scope>
    <source>
        <strain evidence="1">Hsosn_3</strain>
        <tissue evidence="1">Leaf</tissue>
    </source>
</reference>
<name>A0AAD8LYQ8_9APIA</name>
<keyword evidence="2" id="KW-1185">Reference proteome</keyword>
<comment type="caution">
    <text evidence="1">The sequence shown here is derived from an EMBL/GenBank/DDBJ whole genome shotgun (WGS) entry which is preliminary data.</text>
</comment>
<proteinExistence type="predicted"/>
<protein>
    <submittedName>
        <fullName evidence="1">Uncharacterized protein</fullName>
    </submittedName>
</protein>
<dbReference type="EMBL" id="JAUIZM010000014">
    <property type="protein sequence ID" value="KAK1353119.1"/>
    <property type="molecule type" value="Genomic_DNA"/>
</dbReference>
<sequence length="143" mass="16157">MNQATRKRGWLRLTDAKDVVEGQTVPRESSSGFGAGEVITETTSNRSAHTKNLRFRYSSPESPACSLCVWGSDTQQRRQSQSIPRHSPRVLSKDRLLKKLNDFCRNQDFACAGGPHQFDGEISSVVFYFLFFNGKLIVRELNT</sequence>
<dbReference type="AlphaFoldDB" id="A0AAD8LYQ8"/>
<dbReference type="Proteomes" id="UP001237642">
    <property type="component" value="Unassembled WGS sequence"/>
</dbReference>